<sequence length="115" mass="12691">MLDYIEKLGDEDKSSSLPFAIARVKEVDISKTEPPLVEAKVKKRTKSSSPVEPTSHSITRALAKGGDEASTSSTEVENIMREDEVKSQKSKVKSQKLMELAPETKNGYLKTKPIL</sequence>
<evidence type="ECO:0000313" key="3">
    <source>
        <dbReference type="Proteomes" id="UP000230778"/>
    </source>
</evidence>
<evidence type="ECO:0000256" key="1">
    <source>
        <dbReference type="SAM" id="MobiDB-lite"/>
    </source>
</evidence>
<evidence type="ECO:0000313" key="2">
    <source>
        <dbReference type="EMBL" id="PIQ07147.1"/>
    </source>
</evidence>
<feature type="compositionally biased region" description="Polar residues" evidence="1">
    <location>
        <begin position="47"/>
        <end position="58"/>
    </location>
</feature>
<reference evidence="2 3" key="1">
    <citation type="submission" date="2017-09" db="EMBL/GenBank/DDBJ databases">
        <title>Depth-based differentiation of microbial function through sediment-hosted aquifers and enrichment of novel symbionts in the deep terrestrial subsurface.</title>
        <authorList>
            <person name="Probst A.J."/>
            <person name="Ladd B."/>
            <person name="Jarett J.K."/>
            <person name="Geller-Mcgrath D.E."/>
            <person name="Sieber C.M."/>
            <person name="Emerson J.B."/>
            <person name="Anantharaman K."/>
            <person name="Thomas B.C."/>
            <person name="Malmstrom R."/>
            <person name="Stieglmeier M."/>
            <person name="Klingl A."/>
            <person name="Woyke T."/>
            <person name="Ryan C.M."/>
            <person name="Banfield J.F."/>
        </authorList>
    </citation>
    <scope>NUCLEOTIDE SEQUENCE [LARGE SCALE GENOMIC DNA]</scope>
    <source>
        <strain evidence="2">CG18_big_fil_WC_8_21_14_2_50_37_10</strain>
    </source>
</reference>
<gene>
    <name evidence="2" type="ORF">COW72_01195</name>
</gene>
<comment type="caution">
    <text evidence="2">The sequence shown here is derived from an EMBL/GenBank/DDBJ whole genome shotgun (WGS) entry which is preliminary data.</text>
</comment>
<feature type="region of interest" description="Disordered" evidence="1">
    <location>
        <begin position="38"/>
        <end position="76"/>
    </location>
</feature>
<dbReference type="GO" id="GO:0006450">
    <property type="term" value="P:regulation of translational fidelity"/>
    <property type="evidence" value="ECO:0007669"/>
    <property type="project" value="InterPro"/>
</dbReference>
<dbReference type="EMBL" id="PCUC01000063">
    <property type="protein sequence ID" value="PIQ07147.1"/>
    <property type="molecule type" value="Genomic_DNA"/>
</dbReference>
<accession>A0A2H0FKA7</accession>
<name>A0A2H0FKA7_9BACT</name>
<dbReference type="AlphaFoldDB" id="A0A2H0FKA7"/>
<dbReference type="Proteomes" id="UP000230778">
    <property type="component" value="Unassembled WGS sequence"/>
</dbReference>
<proteinExistence type="predicted"/>
<protein>
    <submittedName>
        <fullName evidence="2">Uncharacterized protein</fullName>
    </submittedName>
</protein>
<organism evidence="2 3">
    <name type="scientific">Candidatus Nealsonbacteria bacterium CG18_big_fil_WC_8_21_14_2_50_37_10</name>
    <dbReference type="NCBI Taxonomy" id="1974717"/>
    <lineage>
        <taxon>Bacteria</taxon>
        <taxon>Candidatus Nealsoniibacteriota</taxon>
    </lineage>
</organism>